<organism evidence="4 5">
    <name type="scientific">Sphingobacterium chuzhouense</name>
    <dbReference type="NCBI Taxonomy" id="1742264"/>
    <lineage>
        <taxon>Bacteria</taxon>
        <taxon>Pseudomonadati</taxon>
        <taxon>Bacteroidota</taxon>
        <taxon>Sphingobacteriia</taxon>
        <taxon>Sphingobacteriales</taxon>
        <taxon>Sphingobacteriaceae</taxon>
        <taxon>Sphingobacterium</taxon>
    </lineage>
</organism>
<feature type="chain" id="PRO_5046855536" evidence="1">
    <location>
        <begin position="25"/>
        <end position="549"/>
    </location>
</feature>
<dbReference type="RefSeq" id="WP_190314502.1">
    <property type="nucleotide sequence ID" value="NZ_JACNYL010000003.1"/>
</dbReference>
<dbReference type="Pfam" id="PF01738">
    <property type="entry name" value="DLH"/>
    <property type="match status" value="1"/>
</dbReference>
<dbReference type="InterPro" id="IPR029058">
    <property type="entry name" value="AB_hydrolase_fold"/>
</dbReference>
<keyword evidence="5" id="KW-1185">Reference proteome</keyword>
<dbReference type="InterPro" id="IPR050261">
    <property type="entry name" value="FrsA_esterase"/>
</dbReference>
<evidence type="ECO:0000313" key="5">
    <source>
        <dbReference type="Proteomes" id="UP000651112"/>
    </source>
</evidence>
<feature type="domain" description="DUF5017" evidence="3">
    <location>
        <begin position="29"/>
        <end position="129"/>
    </location>
</feature>
<evidence type="ECO:0000256" key="1">
    <source>
        <dbReference type="SAM" id="SignalP"/>
    </source>
</evidence>
<dbReference type="Pfam" id="PF16409">
    <property type="entry name" value="DUF5017"/>
    <property type="match status" value="1"/>
</dbReference>
<accession>A0ABR7XUU5</accession>
<reference evidence="4 5" key="1">
    <citation type="submission" date="2020-08" db="EMBL/GenBank/DDBJ databases">
        <title>Sphingobacterium sp. DN00404 isolated from aquaculture water.</title>
        <authorList>
            <person name="Zhang M."/>
        </authorList>
    </citation>
    <scope>NUCLEOTIDE SEQUENCE [LARGE SCALE GENOMIC DNA]</scope>
    <source>
        <strain evidence="4 5">KCTC 42746</strain>
    </source>
</reference>
<proteinExistence type="predicted"/>
<sequence length="549" mass="62292">MMPLKNYLSTFFLFLCVFVMNTGASSVDQYSFAFRSSVVYGSQTNDLTIYMSTDFNGGSTIEDISQSNWKDITAMATLSSGSPFVGSGNLDFTPFVEQGKALFIAFKYSAPATPKPTQRMWRIQSMAFKHNRMPVNLSDWLFINHKDNDENVGWENNSKGIQYRSRMTKKKTESWAVVQILLPDTKPIISGRTVSFEPPAKSADKAYVDKNKSSSDAGVTQEYLKKIMYDSYLKNGPNPGVMQQLGNMEVLEKTKQDGYERWHVKYKVDTDEFSYAYILLPLNIPAGAKLPLMLCPHPTYIFGKNRVVNLYDEPIKDRTDSLKRLSGHYGLDLVQRGFVVFAPDRAGYGERRLLSNKGFKENMAAFSGKMRERYPKFGLNGKAVWDLQVGLNLMLTYDFVDQEHVGIIGHSLGAWDAILLSALDDRVKAAVINSGGMVAYLPELWSDDQTALRVYLDSPSKQSLTKNVNIMLMLNASRSVFYLFSLRDPFYKGQPQLIEGYTTIYDYYKTNNPKKQADISYLLHKDGHTFYPTAKAAAYTWLEERLMTK</sequence>
<feature type="domain" description="Dienelactone hydrolase" evidence="2">
    <location>
        <begin position="333"/>
        <end position="435"/>
    </location>
</feature>
<comment type="caution">
    <text evidence="4">The sequence shown here is derived from an EMBL/GenBank/DDBJ whole genome shotgun (WGS) entry which is preliminary data.</text>
</comment>
<dbReference type="Gene3D" id="3.40.50.1820">
    <property type="entry name" value="alpha/beta hydrolase"/>
    <property type="match status" value="1"/>
</dbReference>
<dbReference type="InterPro" id="IPR032185">
    <property type="entry name" value="DUF5017"/>
</dbReference>
<gene>
    <name evidence="4" type="ORF">H8B21_14655</name>
</gene>
<evidence type="ECO:0000259" key="3">
    <source>
        <dbReference type="Pfam" id="PF16409"/>
    </source>
</evidence>
<dbReference type="InterPro" id="IPR002925">
    <property type="entry name" value="Dienelactn_hydro"/>
</dbReference>
<name>A0ABR7XUU5_9SPHI</name>
<dbReference type="EMBL" id="JACNYL010000003">
    <property type="protein sequence ID" value="MBD1422814.1"/>
    <property type="molecule type" value="Genomic_DNA"/>
</dbReference>
<feature type="signal peptide" evidence="1">
    <location>
        <begin position="1"/>
        <end position="24"/>
    </location>
</feature>
<dbReference type="SUPFAM" id="SSF53474">
    <property type="entry name" value="alpha/beta-Hydrolases"/>
    <property type="match status" value="1"/>
</dbReference>
<evidence type="ECO:0000313" key="4">
    <source>
        <dbReference type="EMBL" id="MBD1422814.1"/>
    </source>
</evidence>
<protein>
    <submittedName>
        <fullName evidence="4">DUF5017 domain-containing protein</fullName>
    </submittedName>
</protein>
<dbReference type="Proteomes" id="UP000651112">
    <property type="component" value="Unassembled WGS sequence"/>
</dbReference>
<evidence type="ECO:0000259" key="2">
    <source>
        <dbReference type="Pfam" id="PF01738"/>
    </source>
</evidence>
<keyword evidence="1" id="KW-0732">Signal</keyword>
<dbReference type="PANTHER" id="PTHR22946">
    <property type="entry name" value="DIENELACTONE HYDROLASE DOMAIN-CONTAINING PROTEIN-RELATED"/>
    <property type="match status" value="1"/>
</dbReference>